<feature type="compositionally biased region" description="Polar residues" evidence="5">
    <location>
        <begin position="498"/>
        <end position="507"/>
    </location>
</feature>
<feature type="region of interest" description="Disordered" evidence="5">
    <location>
        <begin position="1171"/>
        <end position="1215"/>
    </location>
</feature>
<dbReference type="SUPFAM" id="SSF51197">
    <property type="entry name" value="Clavaminate synthase-like"/>
    <property type="match status" value="1"/>
</dbReference>
<feature type="compositionally biased region" description="Acidic residues" evidence="5">
    <location>
        <begin position="207"/>
        <end position="216"/>
    </location>
</feature>
<feature type="compositionally biased region" description="Basic residues" evidence="5">
    <location>
        <begin position="316"/>
        <end position="325"/>
    </location>
</feature>
<feature type="region of interest" description="Disordered" evidence="5">
    <location>
        <begin position="1097"/>
        <end position="1155"/>
    </location>
</feature>
<dbReference type="GO" id="GO:0000118">
    <property type="term" value="C:histone deacetylase complex"/>
    <property type="evidence" value="ECO:0007669"/>
    <property type="project" value="TreeGrafter"/>
</dbReference>
<feature type="compositionally biased region" description="Low complexity" evidence="5">
    <location>
        <begin position="1135"/>
        <end position="1147"/>
    </location>
</feature>
<feature type="compositionally biased region" description="Basic residues" evidence="5">
    <location>
        <begin position="227"/>
        <end position="236"/>
    </location>
</feature>
<dbReference type="InterPro" id="IPR045109">
    <property type="entry name" value="LSDs-like"/>
</dbReference>
<feature type="compositionally biased region" description="Basic residues" evidence="5">
    <location>
        <begin position="282"/>
        <end position="294"/>
    </location>
</feature>
<reference evidence="7 8" key="1">
    <citation type="submission" date="2017-09" db="EMBL/GenBank/DDBJ databases">
        <title>WGS assembly of Aquilegia coerulea Goldsmith.</title>
        <authorList>
            <person name="Hodges S."/>
            <person name="Kramer E."/>
            <person name="Nordborg M."/>
            <person name="Tomkins J."/>
            <person name="Borevitz J."/>
            <person name="Derieg N."/>
            <person name="Yan J."/>
            <person name="Mihaltcheva S."/>
            <person name="Hayes R.D."/>
            <person name="Rokhsar D."/>
        </authorList>
    </citation>
    <scope>NUCLEOTIDE SEQUENCE [LARGE SCALE GENOMIC DNA]</scope>
    <source>
        <strain evidence="8">cv. Goldsmith</strain>
    </source>
</reference>
<feature type="region of interest" description="Disordered" evidence="5">
    <location>
        <begin position="1"/>
        <end position="34"/>
    </location>
</feature>
<dbReference type="CDD" id="cd02208">
    <property type="entry name" value="cupin_RmlC-like"/>
    <property type="match status" value="1"/>
</dbReference>
<dbReference type="Gene3D" id="2.60.120.650">
    <property type="entry name" value="Cupin"/>
    <property type="match status" value="1"/>
</dbReference>
<feature type="compositionally biased region" description="Polar residues" evidence="5">
    <location>
        <begin position="1474"/>
        <end position="1485"/>
    </location>
</feature>
<evidence type="ECO:0000256" key="4">
    <source>
        <dbReference type="ARBA" id="ARBA00023242"/>
    </source>
</evidence>
<feature type="region of interest" description="Disordered" evidence="5">
    <location>
        <begin position="1361"/>
        <end position="1485"/>
    </location>
</feature>
<feature type="region of interest" description="Disordered" evidence="5">
    <location>
        <begin position="468"/>
        <end position="507"/>
    </location>
</feature>
<dbReference type="GO" id="GO:0000785">
    <property type="term" value="C:chromatin"/>
    <property type="evidence" value="ECO:0007669"/>
    <property type="project" value="TreeGrafter"/>
</dbReference>
<dbReference type="OrthoDB" id="1667110at2759"/>
<feature type="compositionally biased region" description="Pro residues" evidence="5">
    <location>
        <begin position="23"/>
        <end position="34"/>
    </location>
</feature>
<feature type="region of interest" description="Disordered" evidence="5">
    <location>
        <begin position="536"/>
        <end position="560"/>
    </location>
</feature>
<dbReference type="PROSITE" id="PS51184">
    <property type="entry name" value="JMJC"/>
    <property type="match status" value="1"/>
</dbReference>
<feature type="compositionally biased region" description="Low complexity" evidence="5">
    <location>
        <begin position="8"/>
        <end position="22"/>
    </location>
</feature>
<evidence type="ECO:0000256" key="5">
    <source>
        <dbReference type="SAM" id="MobiDB-lite"/>
    </source>
</evidence>
<dbReference type="GO" id="GO:0032454">
    <property type="term" value="F:histone H3K9 demethylase activity"/>
    <property type="evidence" value="ECO:0007669"/>
    <property type="project" value="InterPro"/>
</dbReference>
<dbReference type="PRINTS" id="PR00929">
    <property type="entry name" value="ATHOOK"/>
</dbReference>
<dbReference type="Pfam" id="PF02373">
    <property type="entry name" value="JmjC"/>
    <property type="match status" value="1"/>
</dbReference>
<name>A0A2G5E4V4_AQUCA</name>
<organism evidence="7 8">
    <name type="scientific">Aquilegia coerulea</name>
    <name type="common">Rocky mountain columbine</name>
    <dbReference type="NCBI Taxonomy" id="218851"/>
    <lineage>
        <taxon>Eukaryota</taxon>
        <taxon>Viridiplantae</taxon>
        <taxon>Streptophyta</taxon>
        <taxon>Embryophyta</taxon>
        <taxon>Tracheophyta</taxon>
        <taxon>Spermatophyta</taxon>
        <taxon>Magnoliopsida</taxon>
        <taxon>Ranunculales</taxon>
        <taxon>Ranunculaceae</taxon>
        <taxon>Thalictroideae</taxon>
        <taxon>Aquilegia</taxon>
    </lineage>
</organism>
<sequence>MREKKKQTLSPSKLPLPSTLSSLPPPPPSTPPPDLRCNRIVNDGLQCNQWRIHNNEICQNHHLYDLHRRRKNQEIDLKNFQEKSDGNNNNLIKTSVVEVESSVVVKKKKKSEEIQENETMMMNLEERFDLDDENEVKKDSSFAIKKKRGRPKKRKDNENLEEVYGIENVEEKIDFDCENGVKKDSNSAITNKKQGRGRPKKKRKDENLEEECDLDCENGGKEESTVAKKKRGRPKKRKDENLEEKCDFNGKNGGKEKRKDKNLEEKCDFNGENGGKEDSTVAKKKRGRQKKRKDKNLEEKCDFNGKNEGKEDSTVAKKKRGRPKKRKEENLEEQIIKTIPIDGIEIVFEEEMEGISNFNGENLVNHDSTVCIDKKKRGRMRKEEKLELLKSGNTELRRSTRLKQQPQQVIEKLIERDDLGETRVVDAENDTLMEESGSCLLDKMKETVECTNENVEDHRKDVRAECFEETSSDDDNADEVKTGNVVQKSEGELKEKTNTGVRRSSRSTTVLHTYTEPEYDLRAFCKSSASRKSSCEGRAKKRNVDVESQPAKREKTDKKTTTYSLGSVEYRTVKIVDENAEGGSRTKWIKVKIVDGKEVESSMCHQCQRNDKGEVVRCTKCKTKRYCHSCTKWYPQFSHAQIAECCPFCRGICNCKECLRKFGKAKEKTASVKKLSEEEKVNYSKYLVHRLLPILIDIDQAQVLEKELEAKIQGISSTEVELQLSGCPEDERAYCNNCMTSIFDVHRSCSRCGGYDLCLSCCGEIRNAHLQGGGEENVVTLGYEWKVEENGRLYCPPQEMGGCGSGLLELKRILPEDWVSNLKKKAQQIIAGQTPLTDLGSSARCTCFNSVGDFDLDNKILRKAAYREDSNDNYLYCPSAKDIQQNDLNHFQKHWIGGEPVIVRDVLESTSGLSWEPMVMSRAIREKTNSRIINQKKIDIEGDSYLDVTVIDCLDWHEVEEKIQHFFKGYSQGRAHKDSWPMMLKLKDWPPSNFFEERLPRHGEEFISSLPFQEYTNPKDGFLNLAVKLPRKSLKPDLGPKTYIAYGTAVELGRGDSVTKLHCDMSDAVNVLMHTAEVKLTPEQLDLIQKKKKDHFVDQEEVSTTISDRKKRGPPRLRNMGEPSRHTSLRKPMSEGEAGNGVENGNEVNEEESNSILSGTKAICSSKLLDPPSGNNGLSSPFGEVGIEDDSMVKANGPGDKSAVSSSKLQEPQTTEGGALWDIFRREDVLKLQEYLIVHSKEFTHTFRSPVKKVDHPIHDQTFYLTLEHKRKLKEEFGVEPWTFEQKLGEAVFIPAGCPHQVRNLKSCLKVAVDFVSPENTNECIRLTREFRSLPMDHIAKEDKLEVKKMILHAISDAVKGLESPTNGEEAGDADGRRVKKTMSKKKERKTKPVLAKKKKGNKRGRKPKGLLNSDAGQHGSPQDDLQEQNNAELKEETDSPNSNILEAVTNGGEELKEGKRESVNEHGDRDDVLTTTATSSHMSE</sequence>
<evidence type="ECO:0000259" key="6">
    <source>
        <dbReference type="PROSITE" id="PS51184"/>
    </source>
</evidence>
<dbReference type="InterPro" id="IPR017956">
    <property type="entry name" value="AT_hook_DNA-bd_motif"/>
</dbReference>
<feature type="compositionally biased region" description="Basic and acidic residues" evidence="5">
    <location>
        <begin position="1454"/>
        <end position="1473"/>
    </location>
</feature>
<evidence type="ECO:0000256" key="1">
    <source>
        <dbReference type="ARBA" id="ARBA00004123"/>
    </source>
</evidence>
<evidence type="ECO:0000313" key="8">
    <source>
        <dbReference type="Proteomes" id="UP000230069"/>
    </source>
</evidence>
<comment type="subcellular location">
    <subcellularLocation>
        <location evidence="1">Nucleus</location>
    </subcellularLocation>
</comment>
<feature type="compositionally biased region" description="Basic and acidic residues" evidence="5">
    <location>
        <begin position="237"/>
        <end position="281"/>
    </location>
</feature>
<keyword evidence="3" id="KW-0479">Metal-binding</keyword>
<dbReference type="GO" id="GO:0046872">
    <property type="term" value="F:metal ion binding"/>
    <property type="evidence" value="ECO:0007669"/>
    <property type="project" value="UniProtKB-KW"/>
</dbReference>
<comment type="similarity">
    <text evidence="2">Belongs to the JARID1 histone demethylase family.</text>
</comment>
<evidence type="ECO:0000256" key="2">
    <source>
        <dbReference type="ARBA" id="ARBA00006801"/>
    </source>
</evidence>
<dbReference type="PANTHER" id="PTHR12549">
    <property type="entry name" value="JMJC DOMAIN-CONTAINING HISTONE DEMETHYLATION PROTEIN"/>
    <property type="match status" value="1"/>
</dbReference>
<accession>A0A2G5E4V4</accession>
<dbReference type="PANTHER" id="PTHR12549:SF11">
    <property type="entry name" value="LYSINE-SPECIFIC DEMETHYLASE JMJ25"/>
    <property type="match status" value="1"/>
</dbReference>
<dbReference type="EMBL" id="KZ305029">
    <property type="protein sequence ID" value="PIA50784.1"/>
    <property type="molecule type" value="Genomic_DNA"/>
</dbReference>
<feature type="compositionally biased region" description="Acidic residues" evidence="5">
    <location>
        <begin position="468"/>
        <end position="477"/>
    </location>
</feature>
<feature type="domain" description="JmjC" evidence="6">
    <location>
        <begin position="1018"/>
        <end position="1332"/>
    </location>
</feature>
<feature type="compositionally biased region" description="Basic and acidic residues" evidence="5">
    <location>
        <begin position="295"/>
        <end position="315"/>
    </location>
</feature>
<keyword evidence="4" id="KW-0539">Nucleus</keyword>
<dbReference type="GO" id="GO:0031490">
    <property type="term" value="F:chromatin DNA binding"/>
    <property type="evidence" value="ECO:0007669"/>
    <property type="project" value="TreeGrafter"/>
</dbReference>
<dbReference type="Proteomes" id="UP000230069">
    <property type="component" value="Unassembled WGS sequence"/>
</dbReference>
<feature type="compositionally biased region" description="Basic residues" evidence="5">
    <location>
        <begin position="1378"/>
        <end position="1409"/>
    </location>
</feature>
<evidence type="ECO:0000313" key="7">
    <source>
        <dbReference type="EMBL" id="PIA50784.1"/>
    </source>
</evidence>
<dbReference type="InterPro" id="IPR003347">
    <property type="entry name" value="JmjC_dom"/>
</dbReference>
<feature type="region of interest" description="Disordered" evidence="5">
    <location>
        <begin position="180"/>
        <end position="329"/>
    </location>
</feature>
<feature type="compositionally biased region" description="Polar residues" evidence="5">
    <location>
        <begin position="1203"/>
        <end position="1215"/>
    </location>
</feature>
<feature type="compositionally biased region" description="Basic residues" evidence="5">
    <location>
        <begin position="193"/>
        <end position="203"/>
    </location>
</feature>
<proteinExistence type="inferred from homology"/>
<evidence type="ECO:0000256" key="3">
    <source>
        <dbReference type="ARBA" id="ARBA00022723"/>
    </source>
</evidence>
<keyword evidence="8" id="KW-1185">Reference proteome</keyword>
<dbReference type="GO" id="GO:0003712">
    <property type="term" value="F:transcription coregulator activity"/>
    <property type="evidence" value="ECO:0007669"/>
    <property type="project" value="TreeGrafter"/>
</dbReference>
<dbReference type="GO" id="GO:0006357">
    <property type="term" value="P:regulation of transcription by RNA polymerase II"/>
    <property type="evidence" value="ECO:0007669"/>
    <property type="project" value="TreeGrafter"/>
</dbReference>
<dbReference type="SMART" id="SM00558">
    <property type="entry name" value="JmjC"/>
    <property type="match status" value="1"/>
</dbReference>
<dbReference type="InParanoid" id="A0A2G5E4V4"/>
<gene>
    <name evidence="7" type="ORF">AQUCO_01200199v1</name>
</gene>
<dbReference type="SMART" id="SM00384">
    <property type="entry name" value="AT_hook"/>
    <property type="match status" value="6"/>
</dbReference>
<protein>
    <recommendedName>
        <fullName evidence="6">JmjC domain-containing protein</fullName>
    </recommendedName>
</protein>